<comment type="catalytic activity">
    <reaction evidence="7">
        <text>Random hydrolysis of (1-&gt;4)-linkages between N-acetyl-beta-D-glucosamine and D-glucuronate residues in hyaluronate.</text>
        <dbReference type="EC" id="3.2.1.35"/>
    </reaction>
</comment>
<dbReference type="PRINTS" id="PR00846">
    <property type="entry name" value="GLHYDRLASE56"/>
</dbReference>
<evidence type="ECO:0000313" key="9">
    <source>
        <dbReference type="Proteomes" id="UP000887577"/>
    </source>
</evidence>
<dbReference type="CDD" id="cd00054">
    <property type="entry name" value="EGF_CA"/>
    <property type="match status" value="1"/>
</dbReference>
<reference evidence="10" key="1">
    <citation type="submission" date="2022-11" db="UniProtKB">
        <authorList>
            <consortium name="WormBaseParasite"/>
        </authorList>
    </citation>
    <scope>IDENTIFICATION</scope>
</reference>
<sequence length="426" mass="49954">MDNTRILLIQYRREQQIPGDESLHPEIYSIVTNTDQIFLGDKIVTLYEANLGLYPKLIVNGSWNFNENFNLNYSITEIVNGGLPQKSNITLHLEKAEMDINKYVPNPDFDGPLIIDYEDWKPILDLNWGPRSHYLYESIKWVRQRFPQISERLANRIATDEFDRAARKFMVKTIQLVKRLRPKALIGFYGYPLCNYDAGKASTKEMECNARHKDANERLFWIYRESTTLFPSIYYYSKDSMKDDNLRLRYTFARINEAIKLREMLGNQIPIIPFTTMEYSIAKVLDKKNFYSKKDICLSTSYAANFDIQGLIIWSTSAHMKKRCSLIQIFLDIIYGPKSNKITNIVEKCGIKYCSNHGRCVRKEMEKNLECNFKAWNFKDYFCSCFEGWSGRNCEKSESANPIIIKEEFNLNLEIVPEIDELMLLE</sequence>
<dbReference type="GO" id="GO:0004415">
    <property type="term" value="F:hyalurononglucosaminidase activity"/>
    <property type="evidence" value="ECO:0007669"/>
    <property type="project" value="UniProtKB-UniRule"/>
</dbReference>
<dbReference type="InterPro" id="IPR000742">
    <property type="entry name" value="EGF"/>
</dbReference>
<dbReference type="PANTHER" id="PTHR11769:SF35">
    <property type="entry name" value="HYALURONIDASE"/>
    <property type="match status" value="1"/>
</dbReference>
<feature type="active site" description="Proton donor" evidence="4">
    <location>
        <position position="118"/>
    </location>
</feature>
<dbReference type="SUPFAM" id="SSF51445">
    <property type="entry name" value="(Trans)glycosidases"/>
    <property type="match status" value="1"/>
</dbReference>
<dbReference type="PROSITE" id="PS50026">
    <property type="entry name" value="EGF_3"/>
    <property type="match status" value="1"/>
</dbReference>
<comment type="similarity">
    <text evidence="1 3 7">Belongs to the glycosyl hydrolase 56 family.</text>
</comment>
<keyword evidence="7" id="KW-0326">Glycosidase</keyword>
<evidence type="ECO:0000256" key="2">
    <source>
        <dbReference type="ARBA" id="ARBA00023157"/>
    </source>
</evidence>
<dbReference type="InterPro" id="IPR018155">
    <property type="entry name" value="Hyaluronidase"/>
</dbReference>
<dbReference type="Proteomes" id="UP000887577">
    <property type="component" value="Unplaced"/>
</dbReference>
<keyword evidence="7" id="KW-0378">Hydrolase</keyword>
<dbReference type="SMART" id="SM00181">
    <property type="entry name" value="EGF"/>
    <property type="match status" value="1"/>
</dbReference>
<dbReference type="GO" id="GO:0005975">
    <property type="term" value="P:carbohydrate metabolic process"/>
    <property type="evidence" value="ECO:0007669"/>
    <property type="project" value="UniProtKB-UniRule"/>
</dbReference>
<protein>
    <recommendedName>
        <fullName evidence="7">Hyaluronidase</fullName>
        <ecNumber evidence="7">3.2.1.35</ecNumber>
    </recommendedName>
</protein>
<dbReference type="PIRSF" id="PIRSF038193">
    <property type="entry name" value="Hyaluronidase"/>
    <property type="match status" value="1"/>
</dbReference>
<evidence type="ECO:0000313" key="10">
    <source>
        <dbReference type="WBParaSite" id="PSU_v2.g14514.t1"/>
    </source>
</evidence>
<dbReference type="Pfam" id="PF01630">
    <property type="entry name" value="Glyco_hydro_56"/>
    <property type="match status" value="1"/>
</dbReference>
<keyword evidence="6" id="KW-0245">EGF-like domain</keyword>
<dbReference type="PANTHER" id="PTHR11769">
    <property type="entry name" value="HYALURONIDASE"/>
    <property type="match status" value="1"/>
</dbReference>
<organism evidence="9 10">
    <name type="scientific">Panagrolaimus superbus</name>
    <dbReference type="NCBI Taxonomy" id="310955"/>
    <lineage>
        <taxon>Eukaryota</taxon>
        <taxon>Metazoa</taxon>
        <taxon>Ecdysozoa</taxon>
        <taxon>Nematoda</taxon>
        <taxon>Chromadorea</taxon>
        <taxon>Rhabditida</taxon>
        <taxon>Tylenchina</taxon>
        <taxon>Panagrolaimomorpha</taxon>
        <taxon>Panagrolaimoidea</taxon>
        <taxon>Panagrolaimidae</taxon>
        <taxon>Panagrolaimus</taxon>
    </lineage>
</organism>
<dbReference type="PROSITE" id="PS00022">
    <property type="entry name" value="EGF_1"/>
    <property type="match status" value="1"/>
</dbReference>
<evidence type="ECO:0000256" key="6">
    <source>
        <dbReference type="PROSITE-ProRule" id="PRU00076"/>
    </source>
</evidence>
<comment type="caution">
    <text evidence="6">Lacks conserved residue(s) required for the propagation of feature annotation.</text>
</comment>
<dbReference type="InterPro" id="IPR013785">
    <property type="entry name" value="Aldolase_TIM"/>
</dbReference>
<evidence type="ECO:0000259" key="8">
    <source>
        <dbReference type="PROSITE" id="PS50026"/>
    </source>
</evidence>
<proteinExistence type="inferred from homology"/>
<feature type="disulfide bond" evidence="6">
    <location>
        <begin position="385"/>
        <end position="394"/>
    </location>
</feature>
<evidence type="ECO:0000256" key="4">
    <source>
        <dbReference type="PIRSR" id="PIRSR038193-1"/>
    </source>
</evidence>
<dbReference type="InterPro" id="IPR017853">
    <property type="entry name" value="GH"/>
</dbReference>
<dbReference type="PROSITE" id="PS01186">
    <property type="entry name" value="EGF_2"/>
    <property type="match status" value="1"/>
</dbReference>
<evidence type="ECO:0000256" key="5">
    <source>
        <dbReference type="PIRSR" id="PIRSR038193-3"/>
    </source>
</evidence>
<dbReference type="AlphaFoldDB" id="A0A914YAH8"/>
<accession>A0A914YAH8</accession>
<feature type="disulfide bond" evidence="5">
    <location>
        <begin position="349"/>
        <end position="360"/>
    </location>
</feature>
<dbReference type="GO" id="GO:0030214">
    <property type="term" value="P:hyaluronan catabolic process"/>
    <property type="evidence" value="ECO:0007669"/>
    <property type="project" value="TreeGrafter"/>
</dbReference>
<keyword evidence="9" id="KW-1185">Reference proteome</keyword>
<feature type="disulfide bond" evidence="5">
    <location>
        <begin position="194"/>
        <end position="208"/>
    </location>
</feature>
<dbReference type="Gene3D" id="3.20.20.70">
    <property type="entry name" value="Aldolase class I"/>
    <property type="match status" value="1"/>
</dbReference>
<dbReference type="WBParaSite" id="PSU_v2.g14514.t1">
    <property type="protein sequence ID" value="PSU_v2.g14514.t1"/>
    <property type="gene ID" value="PSU_v2.g14514"/>
</dbReference>
<evidence type="ECO:0000256" key="3">
    <source>
        <dbReference type="PIRNR" id="PIRNR038193"/>
    </source>
</evidence>
<name>A0A914YAH8_9BILA</name>
<evidence type="ECO:0000256" key="7">
    <source>
        <dbReference type="RuleBase" id="RU610713"/>
    </source>
</evidence>
<feature type="domain" description="EGF-like" evidence="8">
    <location>
        <begin position="345"/>
        <end position="395"/>
    </location>
</feature>
<evidence type="ECO:0000256" key="1">
    <source>
        <dbReference type="ARBA" id="ARBA00008871"/>
    </source>
</evidence>
<keyword evidence="2 5" id="KW-1015">Disulfide bond</keyword>
<dbReference type="EC" id="3.2.1.35" evidence="7"/>